<name>A0A1M5S7V2_9BACT</name>
<keyword evidence="2" id="KW-1185">Reference proteome</keyword>
<organism evidence="1 2">
    <name type="scientific">Desulfofustis glycolicus DSM 9705</name>
    <dbReference type="NCBI Taxonomy" id="1121409"/>
    <lineage>
        <taxon>Bacteria</taxon>
        <taxon>Pseudomonadati</taxon>
        <taxon>Thermodesulfobacteriota</taxon>
        <taxon>Desulfobulbia</taxon>
        <taxon>Desulfobulbales</taxon>
        <taxon>Desulfocapsaceae</taxon>
        <taxon>Desulfofustis</taxon>
    </lineage>
</organism>
<proteinExistence type="predicted"/>
<gene>
    <name evidence="1" type="ORF">SAMN02745124_00183</name>
</gene>
<dbReference type="STRING" id="1121409.SAMN02745124_00183"/>
<accession>A0A1M5S7V2</accession>
<dbReference type="RefSeq" id="WP_073372948.1">
    <property type="nucleotide sequence ID" value="NZ_FQXS01000001.1"/>
</dbReference>
<sequence>MKAQVTGKHQALTGDGVRAIARAIIDDVVSMQQTTAATRSDYVRSDVHLCRIQRSARQLLAPIDDGSRASGPLAGLVAYVSGLEAGERRTPKDLACTLAALEFAVAKIRNHMRAAHCLPDFGQGVEAS</sequence>
<dbReference type="Proteomes" id="UP000184139">
    <property type="component" value="Unassembled WGS sequence"/>
</dbReference>
<evidence type="ECO:0000313" key="1">
    <source>
        <dbReference type="EMBL" id="SHH34013.1"/>
    </source>
</evidence>
<dbReference type="EMBL" id="FQXS01000001">
    <property type="protein sequence ID" value="SHH34013.1"/>
    <property type="molecule type" value="Genomic_DNA"/>
</dbReference>
<protein>
    <submittedName>
        <fullName evidence="1">Uncharacterized protein</fullName>
    </submittedName>
</protein>
<dbReference type="AlphaFoldDB" id="A0A1M5S7V2"/>
<evidence type="ECO:0000313" key="2">
    <source>
        <dbReference type="Proteomes" id="UP000184139"/>
    </source>
</evidence>
<reference evidence="1 2" key="1">
    <citation type="submission" date="2016-11" db="EMBL/GenBank/DDBJ databases">
        <authorList>
            <person name="Jaros S."/>
            <person name="Januszkiewicz K."/>
            <person name="Wedrychowicz H."/>
        </authorList>
    </citation>
    <scope>NUCLEOTIDE SEQUENCE [LARGE SCALE GENOMIC DNA]</scope>
    <source>
        <strain evidence="1 2">DSM 9705</strain>
    </source>
</reference>